<proteinExistence type="predicted"/>
<keyword evidence="1" id="KW-0472">Membrane</keyword>
<dbReference type="RefSeq" id="WP_338008877.1">
    <property type="nucleotide sequence ID" value="NZ_JAOPKB010000015.1"/>
</dbReference>
<evidence type="ECO:0000313" key="3">
    <source>
        <dbReference type="Proteomes" id="UP001320972"/>
    </source>
</evidence>
<evidence type="ECO:0000256" key="1">
    <source>
        <dbReference type="SAM" id="Phobius"/>
    </source>
</evidence>
<organism evidence="2 3">
    <name type="scientific">Natronoglomus mannanivorans</name>
    <dbReference type="NCBI Taxonomy" id="2979990"/>
    <lineage>
        <taxon>Archaea</taxon>
        <taxon>Methanobacteriati</taxon>
        <taxon>Methanobacteriota</taxon>
        <taxon>Stenosarchaea group</taxon>
        <taxon>Halobacteria</taxon>
        <taxon>Halobacteriales</taxon>
        <taxon>Natrialbaceae</taxon>
        <taxon>Natronoglomus</taxon>
    </lineage>
</organism>
<sequence>MILTTLTDLNPDSGGDATGFASNATAYASGEQSIVFFIERLGSTYETWGFFLSPFWLIPGPSRVYARLGVALIGAFAIYNVYLTVRYMFSKQAAMFSVAPLLVFPSFVALHSVVLRDAAILAGLVYVIRLFAVPSRWSTGTKYAIVLLTIGFISLLRPENFPIYAVMGGTAAVLWGLSRRHYGAITVGAGILGVFAYFANEIARQLELLRGHETILEFLLFLRAARIREGGRSQYLADITLETPLEVALYAPRGAFYFLFSPLPWLAESAVDYLMLVETSIMLVFAVAGISGVVRLWQRRPQLAGALLVGLLAAALFYGIISTNVGTSVRQRQVFSWIIFVFGGIGLAGRYHVRIIWPWHTGNTAETADPSPEAPTTTSD</sequence>
<feature type="transmembrane region" description="Helical" evidence="1">
    <location>
        <begin position="161"/>
        <end position="177"/>
    </location>
</feature>
<feature type="transmembrane region" description="Helical" evidence="1">
    <location>
        <begin position="334"/>
        <end position="353"/>
    </location>
</feature>
<feature type="transmembrane region" description="Helical" evidence="1">
    <location>
        <begin position="102"/>
        <end position="128"/>
    </location>
</feature>
<feature type="transmembrane region" description="Helical" evidence="1">
    <location>
        <begin position="182"/>
        <end position="199"/>
    </location>
</feature>
<gene>
    <name evidence="2" type="ORF">OB955_20005</name>
</gene>
<keyword evidence="3" id="KW-1185">Reference proteome</keyword>
<name>A0ABT2QJ96_9EURY</name>
<comment type="caution">
    <text evidence="2">The sequence shown here is derived from an EMBL/GenBank/DDBJ whole genome shotgun (WGS) entry which is preliminary data.</text>
</comment>
<reference evidence="2 3" key="1">
    <citation type="submission" date="2022-09" db="EMBL/GenBank/DDBJ databases">
        <title>Enrichment on poylsaccharides allowed isolation of novel metabolic and taxonomic groups of Haloarchaea.</title>
        <authorList>
            <person name="Sorokin D.Y."/>
            <person name="Elcheninov A.G."/>
            <person name="Khizhniak T.V."/>
            <person name="Kolganova T.V."/>
            <person name="Kublanov I.V."/>
        </authorList>
    </citation>
    <scope>NUCLEOTIDE SEQUENCE [LARGE SCALE GENOMIC DNA]</scope>
    <source>
        <strain evidence="2 3">AArc-m2/3/4</strain>
    </source>
</reference>
<accession>A0ABT2QJ96</accession>
<dbReference type="EMBL" id="JAOPKB010000015">
    <property type="protein sequence ID" value="MCU4974998.1"/>
    <property type="molecule type" value="Genomic_DNA"/>
</dbReference>
<evidence type="ECO:0000313" key="2">
    <source>
        <dbReference type="EMBL" id="MCU4974998.1"/>
    </source>
</evidence>
<dbReference type="Proteomes" id="UP001320972">
    <property type="component" value="Unassembled WGS sequence"/>
</dbReference>
<feature type="transmembrane region" description="Helical" evidence="1">
    <location>
        <begin position="273"/>
        <end position="296"/>
    </location>
</feature>
<feature type="transmembrane region" description="Helical" evidence="1">
    <location>
        <begin position="303"/>
        <end position="322"/>
    </location>
</feature>
<keyword evidence="1" id="KW-1133">Transmembrane helix</keyword>
<keyword evidence="1" id="KW-0812">Transmembrane</keyword>
<protein>
    <recommendedName>
        <fullName evidence="4">Glycosyltransferase RgtA/B/C/D-like domain-containing protein</fullName>
    </recommendedName>
</protein>
<feature type="transmembrane region" description="Helical" evidence="1">
    <location>
        <begin position="64"/>
        <end position="82"/>
    </location>
</feature>
<evidence type="ECO:0008006" key="4">
    <source>
        <dbReference type="Google" id="ProtNLM"/>
    </source>
</evidence>